<dbReference type="Pfam" id="PF00112">
    <property type="entry name" value="Peptidase_C1"/>
    <property type="match status" value="1"/>
</dbReference>
<keyword evidence="7" id="KW-0999">Mitochondrion inner membrane</keyword>
<evidence type="ECO:0000313" key="19">
    <source>
        <dbReference type="Proteomes" id="UP001165083"/>
    </source>
</evidence>
<dbReference type="AlphaFoldDB" id="A0A9W6TDM7"/>
<keyword evidence="3" id="KW-0813">Transport</keyword>
<dbReference type="FunFam" id="3.90.70.10:FF:000117">
    <property type="entry name" value="Probable papain cysteine protease"/>
    <property type="match status" value="1"/>
</dbReference>
<dbReference type="InterPro" id="IPR038765">
    <property type="entry name" value="Papain-like_cys_pep_sf"/>
</dbReference>
<evidence type="ECO:0000256" key="2">
    <source>
        <dbReference type="ARBA" id="ARBA00005653"/>
    </source>
</evidence>
<name>A0A9W6TDM7_9STRA</name>
<dbReference type="Proteomes" id="UP001165083">
    <property type="component" value="Unassembled WGS sequence"/>
</dbReference>
<feature type="transmembrane region" description="Helical" evidence="16">
    <location>
        <begin position="457"/>
        <end position="480"/>
    </location>
</feature>
<sequence>MSNHPSACRELGLGNYEAKGIIYEHDQYWNKSVAIPTQASALLLSSKMDPLTPHKFAESLLDALKGENKELIMFDYTTHGQVAMSFLIDGDYNSQTCGMLLLRVELAALPRQLDWCDRGLCTPSWNQYIPHYCGSCFAHGALSAAQDRIKVLHKAQGYVGPDVQLGRQSFLNCGPAHGLSDGCGGGEPSDVFEFMHHYGLPDETCVPYSATDYKKYTETNGTCPPEGYCMNCITTPDHPQGPHCFPVKTVVRYRAKEYGRVSGEHAMMKELLNGPITCGIACSDEFTFNYSAGVFHDKTGFLDIDHDVEIVGWGEEADGSKYWNVRNSWGTYWGMKGFFKIVRGVNNLGIESDCHWVHPDISDEELVFSQTTPLYGGSLWGIVPFAKGAATSHPINTTADVVLSNLPLQSEELPPETAALVDHTDAELPMEIVALRTTEETDVEKAEKDAAAPNESIGLSLFALFGAFVALGVGISNLVVSHWWVGPTETTVADIVAQIEAEDKSVQSVAIRSARGEAFEPEDTLQKVLTDDFELLLNDQVLPVRAPVFTGSAYQSLADDGDLDVRSVAQKTAIIMLRSDLERLGKWKISHPEFMLMCQERGIPKKQAPEVLQAFHQAGVVFYFGKSDDEDLTHSVFLQPRSILDSYLESIGLSPLSSQLFQQQRETLLKKIQALEPEHVALANLRRELEAAATRQANAIAYGLSTSLVGAFGLYFWLSFIHFSWDIMEPVTYFTGFGVSIIGYAWWSLTNQEYEYENIYHYVYTRRLRRQIAKSKFDQDRYDALTEELRVAREQLAQAELVLNKSTPLQANYLHLLDTTRELKPPPLAAPRKPIKAEGLPMS</sequence>
<dbReference type="Gene3D" id="3.90.70.10">
    <property type="entry name" value="Cysteine proteinases"/>
    <property type="match status" value="1"/>
</dbReference>
<organism evidence="18 19">
    <name type="scientific">Phytophthora lilii</name>
    <dbReference type="NCBI Taxonomy" id="2077276"/>
    <lineage>
        <taxon>Eukaryota</taxon>
        <taxon>Sar</taxon>
        <taxon>Stramenopiles</taxon>
        <taxon>Oomycota</taxon>
        <taxon>Peronosporomycetes</taxon>
        <taxon>Peronosporales</taxon>
        <taxon>Peronosporaceae</taxon>
        <taxon>Phytophthora</taxon>
    </lineage>
</organism>
<dbReference type="PANTHER" id="PTHR13462:SF10">
    <property type="entry name" value="CALCIUM UNIPORTER PROTEIN, MITOCHONDRIAL"/>
    <property type="match status" value="1"/>
</dbReference>
<dbReference type="EMBL" id="BSXW01000070">
    <property type="protein sequence ID" value="GMF11238.1"/>
    <property type="molecule type" value="Genomic_DNA"/>
</dbReference>
<keyword evidence="5" id="KW-0107">Calcium channel</keyword>
<evidence type="ECO:0000256" key="10">
    <source>
        <dbReference type="ARBA" id="ARBA00023065"/>
    </source>
</evidence>
<evidence type="ECO:0000256" key="7">
    <source>
        <dbReference type="ARBA" id="ARBA00022792"/>
    </source>
</evidence>
<evidence type="ECO:0000259" key="17">
    <source>
        <dbReference type="SMART" id="SM00645"/>
    </source>
</evidence>
<dbReference type="GO" id="GO:0008234">
    <property type="term" value="F:cysteine-type peptidase activity"/>
    <property type="evidence" value="ECO:0007669"/>
    <property type="project" value="InterPro"/>
</dbReference>
<dbReference type="GO" id="GO:0005262">
    <property type="term" value="F:calcium channel activity"/>
    <property type="evidence" value="ECO:0007669"/>
    <property type="project" value="UniProtKB-KW"/>
</dbReference>
<keyword evidence="11" id="KW-0496">Mitochondrion</keyword>
<evidence type="ECO:0000256" key="11">
    <source>
        <dbReference type="ARBA" id="ARBA00023128"/>
    </source>
</evidence>
<dbReference type="OrthoDB" id="190265at2759"/>
<keyword evidence="4" id="KW-0109">Calcium transport</keyword>
<keyword evidence="13" id="KW-0407">Ion channel</keyword>
<evidence type="ECO:0000256" key="14">
    <source>
        <dbReference type="ARBA" id="ARBA00036634"/>
    </source>
</evidence>
<comment type="similarity">
    <text evidence="2">Belongs to the MCU (TC 1.A.77) family.</text>
</comment>
<evidence type="ECO:0000256" key="9">
    <source>
        <dbReference type="ARBA" id="ARBA00022989"/>
    </source>
</evidence>
<protein>
    <submittedName>
        <fullName evidence="18">Unnamed protein product</fullName>
    </submittedName>
</protein>
<comment type="caution">
    <text evidence="18">The sequence shown here is derived from an EMBL/GenBank/DDBJ whole genome shotgun (WGS) entry which is preliminary data.</text>
</comment>
<feature type="domain" description="Peptidase C1A papain C-terminal" evidence="17">
    <location>
        <begin position="109"/>
        <end position="358"/>
    </location>
</feature>
<dbReference type="SUPFAM" id="SSF54001">
    <property type="entry name" value="Cysteine proteinases"/>
    <property type="match status" value="1"/>
</dbReference>
<accession>A0A9W6TDM7</accession>
<dbReference type="SMART" id="SM00645">
    <property type="entry name" value="Pept_C1"/>
    <property type="match status" value="1"/>
</dbReference>
<gene>
    <name evidence="18" type="ORF">Plil01_000196500</name>
</gene>
<keyword evidence="9 16" id="KW-1133">Transmembrane helix</keyword>
<feature type="transmembrane region" description="Helical" evidence="16">
    <location>
        <begin position="699"/>
        <end position="718"/>
    </location>
</feature>
<evidence type="ECO:0000256" key="16">
    <source>
        <dbReference type="SAM" id="Phobius"/>
    </source>
</evidence>
<dbReference type="PANTHER" id="PTHR13462">
    <property type="entry name" value="CALCIUM UNIPORTER PROTEIN, MITOCHONDRIAL"/>
    <property type="match status" value="1"/>
</dbReference>
<keyword evidence="6 16" id="KW-0812">Transmembrane</keyword>
<evidence type="ECO:0000313" key="18">
    <source>
        <dbReference type="EMBL" id="GMF11238.1"/>
    </source>
</evidence>
<keyword evidence="19" id="KW-1185">Reference proteome</keyword>
<dbReference type="GO" id="GO:1990246">
    <property type="term" value="C:uniplex complex"/>
    <property type="evidence" value="ECO:0007669"/>
    <property type="project" value="TreeGrafter"/>
</dbReference>
<evidence type="ECO:0000256" key="5">
    <source>
        <dbReference type="ARBA" id="ARBA00022673"/>
    </source>
</evidence>
<keyword evidence="12 16" id="KW-0472">Membrane</keyword>
<comment type="catalytic activity">
    <reaction evidence="14">
        <text>Ca(2+)(in) = Ca(2+)(out)</text>
        <dbReference type="Rhea" id="RHEA:29671"/>
        <dbReference type="ChEBI" id="CHEBI:29108"/>
    </reaction>
</comment>
<feature type="transmembrane region" description="Helical" evidence="16">
    <location>
        <begin position="730"/>
        <end position="749"/>
    </location>
</feature>
<evidence type="ECO:0000256" key="1">
    <source>
        <dbReference type="ARBA" id="ARBA00004448"/>
    </source>
</evidence>
<dbReference type="InterPro" id="IPR006769">
    <property type="entry name" value="MCU_C"/>
</dbReference>
<evidence type="ECO:0000256" key="15">
    <source>
        <dbReference type="SAM" id="MobiDB-lite"/>
    </source>
</evidence>
<evidence type="ECO:0000256" key="4">
    <source>
        <dbReference type="ARBA" id="ARBA00022568"/>
    </source>
</evidence>
<dbReference type="GO" id="GO:0036444">
    <property type="term" value="P:calcium import into the mitochondrion"/>
    <property type="evidence" value="ECO:0007669"/>
    <property type="project" value="TreeGrafter"/>
</dbReference>
<evidence type="ECO:0000256" key="12">
    <source>
        <dbReference type="ARBA" id="ARBA00023136"/>
    </source>
</evidence>
<evidence type="ECO:0000256" key="13">
    <source>
        <dbReference type="ARBA" id="ARBA00023303"/>
    </source>
</evidence>
<dbReference type="InterPro" id="IPR000668">
    <property type="entry name" value="Peptidase_C1A_C"/>
</dbReference>
<evidence type="ECO:0000256" key="3">
    <source>
        <dbReference type="ARBA" id="ARBA00022448"/>
    </source>
</evidence>
<dbReference type="GO" id="GO:0006508">
    <property type="term" value="P:proteolysis"/>
    <property type="evidence" value="ECO:0007669"/>
    <property type="project" value="InterPro"/>
</dbReference>
<dbReference type="GO" id="GO:0051560">
    <property type="term" value="P:mitochondrial calcium ion homeostasis"/>
    <property type="evidence" value="ECO:0007669"/>
    <property type="project" value="InterPro"/>
</dbReference>
<dbReference type="Pfam" id="PF04678">
    <property type="entry name" value="MCU"/>
    <property type="match status" value="1"/>
</dbReference>
<keyword evidence="10" id="KW-0406">Ion transport</keyword>
<evidence type="ECO:0000256" key="8">
    <source>
        <dbReference type="ARBA" id="ARBA00022837"/>
    </source>
</evidence>
<keyword evidence="8" id="KW-0106">Calcium</keyword>
<comment type="subcellular location">
    <subcellularLocation>
        <location evidence="1">Mitochondrion inner membrane</location>
        <topology evidence="1">Multi-pass membrane protein</topology>
    </subcellularLocation>
</comment>
<feature type="region of interest" description="Disordered" evidence="15">
    <location>
        <begin position="824"/>
        <end position="843"/>
    </location>
</feature>
<proteinExistence type="inferred from homology"/>
<evidence type="ECO:0000256" key="6">
    <source>
        <dbReference type="ARBA" id="ARBA00022692"/>
    </source>
</evidence>
<dbReference type="GO" id="GO:0015292">
    <property type="term" value="F:uniporter activity"/>
    <property type="evidence" value="ECO:0007669"/>
    <property type="project" value="TreeGrafter"/>
</dbReference>
<dbReference type="InterPro" id="IPR039055">
    <property type="entry name" value="MCU_fam"/>
</dbReference>
<reference evidence="18" key="1">
    <citation type="submission" date="2023-04" db="EMBL/GenBank/DDBJ databases">
        <title>Phytophthora lilii NBRC 32176.</title>
        <authorList>
            <person name="Ichikawa N."/>
            <person name="Sato H."/>
            <person name="Tonouchi N."/>
        </authorList>
    </citation>
    <scope>NUCLEOTIDE SEQUENCE</scope>
    <source>
        <strain evidence="18">NBRC 32176</strain>
    </source>
</reference>